<dbReference type="PROSITE" id="PS50109">
    <property type="entry name" value="HIS_KIN"/>
    <property type="match status" value="1"/>
</dbReference>
<dbReference type="Pfam" id="PF00072">
    <property type="entry name" value="Response_reg"/>
    <property type="match status" value="1"/>
</dbReference>
<reference evidence="12 13" key="1">
    <citation type="submission" date="2019-02" db="EMBL/GenBank/DDBJ databases">
        <title>Deep-cultivation of Planctomycetes and their phenomic and genomic characterization uncovers novel biology.</title>
        <authorList>
            <person name="Wiegand S."/>
            <person name="Jogler M."/>
            <person name="Boedeker C."/>
            <person name="Pinto D."/>
            <person name="Vollmers J."/>
            <person name="Rivas-Marin E."/>
            <person name="Kohn T."/>
            <person name="Peeters S.H."/>
            <person name="Heuer A."/>
            <person name="Rast P."/>
            <person name="Oberbeckmann S."/>
            <person name="Bunk B."/>
            <person name="Jeske O."/>
            <person name="Meyerdierks A."/>
            <person name="Storesund J.E."/>
            <person name="Kallscheuer N."/>
            <person name="Luecker S."/>
            <person name="Lage O.M."/>
            <person name="Pohl T."/>
            <person name="Merkel B.J."/>
            <person name="Hornburger P."/>
            <person name="Mueller R.-W."/>
            <person name="Bruemmer F."/>
            <person name="Labrenz M."/>
            <person name="Spormann A.M."/>
            <person name="Op den Camp H."/>
            <person name="Overmann J."/>
            <person name="Amann R."/>
            <person name="Jetten M.S.M."/>
            <person name="Mascher T."/>
            <person name="Medema M.H."/>
            <person name="Devos D.P."/>
            <person name="Kaster A.-K."/>
            <person name="Ovreas L."/>
            <person name="Rohde M."/>
            <person name="Galperin M.Y."/>
            <person name="Jogler C."/>
        </authorList>
    </citation>
    <scope>NUCLEOTIDE SEQUENCE [LARGE SCALE GENOMIC DNA]</scope>
    <source>
        <strain evidence="12 13">K23_9</strain>
    </source>
</reference>
<dbReference type="InterPro" id="IPR005467">
    <property type="entry name" value="His_kinase_dom"/>
</dbReference>
<keyword evidence="3 12" id="KW-0808">Transferase</keyword>
<dbReference type="Gene3D" id="3.40.50.2300">
    <property type="match status" value="1"/>
</dbReference>
<protein>
    <recommendedName>
        <fullName evidence="2">histidine kinase</fullName>
        <ecNumber evidence="2">2.7.13.3</ecNumber>
    </recommendedName>
</protein>
<dbReference type="SMART" id="SM00387">
    <property type="entry name" value="HATPase_c"/>
    <property type="match status" value="1"/>
</dbReference>
<dbReference type="SMART" id="SM00448">
    <property type="entry name" value="REC"/>
    <property type="match status" value="1"/>
</dbReference>
<dbReference type="EMBL" id="CP036526">
    <property type="protein sequence ID" value="QDT12168.1"/>
    <property type="molecule type" value="Genomic_DNA"/>
</dbReference>
<dbReference type="CDD" id="cd00156">
    <property type="entry name" value="REC"/>
    <property type="match status" value="1"/>
</dbReference>
<dbReference type="InterPro" id="IPR004358">
    <property type="entry name" value="Sig_transdc_His_kin-like_C"/>
</dbReference>
<organism evidence="12 13">
    <name type="scientific">Stieleria marina</name>
    <dbReference type="NCBI Taxonomy" id="1930275"/>
    <lineage>
        <taxon>Bacteria</taxon>
        <taxon>Pseudomonadati</taxon>
        <taxon>Planctomycetota</taxon>
        <taxon>Planctomycetia</taxon>
        <taxon>Pirellulales</taxon>
        <taxon>Pirellulaceae</taxon>
        <taxon>Stieleria</taxon>
    </lineage>
</organism>
<dbReference type="SUPFAM" id="SSF55874">
    <property type="entry name" value="ATPase domain of HSP90 chaperone/DNA topoisomerase II/histidine kinase"/>
    <property type="match status" value="1"/>
</dbReference>
<dbReference type="AlphaFoldDB" id="A0A517NYG7"/>
<evidence type="ECO:0000259" key="10">
    <source>
        <dbReference type="PROSITE" id="PS50109"/>
    </source>
</evidence>
<feature type="coiled-coil region" evidence="9">
    <location>
        <begin position="117"/>
        <end position="144"/>
    </location>
</feature>
<evidence type="ECO:0000313" key="13">
    <source>
        <dbReference type="Proteomes" id="UP000319817"/>
    </source>
</evidence>
<proteinExistence type="predicted"/>
<feature type="domain" description="Histidine kinase" evidence="10">
    <location>
        <begin position="160"/>
        <end position="379"/>
    </location>
</feature>
<dbReference type="EC" id="2.7.13.3" evidence="2"/>
<keyword evidence="13" id="KW-1185">Reference proteome</keyword>
<accession>A0A517NYG7</accession>
<dbReference type="PRINTS" id="PR00344">
    <property type="entry name" value="BCTRLSENSOR"/>
</dbReference>
<feature type="domain" description="Response regulatory" evidence="11">
    <location>
        <begin position="2"/>
        <end position="115"/>
    </location>
</feature>
<evidence type="ECO:0000256" key="3">
    <source>
        <dbReference type="ARBA" id="ARBA00022679"/>
    </source>
</evidence>
<evidence type="ECO:0000256" key="7">
    <source>
        <dbReference type="ARBA" id="ARBA00023012"/>
    </source>
</evidence>
<dbReference type="PANTHER" id="PTHR43065:SF46">
    <property type="entry name" value="C4-DICARBOXYLATE TRANSPORT SENSOR PROTEIN DCTB"/>
    <property type="match status" value="1"/>
</dbReference>
<dbReference type="GO" id="GO:0000160">
    <property type="term" value="P:phosphorelay signal transduction system"/>
    <property type="evidence" value="ECO:0007669"/>
    <property type="project" value="UniProtKB-KW"/>
</dbReference>
<dbReference type="InterPro" id="IPR036890">
    <property type="entry name" value="HATPase_C_sf"/>
</dbReference>
<keyword evidence="9" id="KW-0175">Coiled coil</keyword>
<gene>
    <name evidence="12" type="primary">fixL_6</name>
    <name evidence="12" type="ORF">K239x_41760</name>
</gene>
<dbReference type="SUPFAM" id="SSF52172">
    <property type="entry name" value="CheY-like"/>
    <property type="match status" value="1"/>
</dbReference>
<evidence type="ECO:0000256" key="9">
    <source>
        <dbReference type="SAM" id="Coils"/>
    </source>
</evidence>
<keyword evidence="6" id="KW-0067">ATP-binding</keyword>
<dbReference type="GO" id="GO:0004673">
    <property type="term" value="F:protein histidine kinase activity"/>
    <property type="evidence" value="ECO:0007669"/>
    <property type="project" value="UniProtKB-EC"/>
</dbReference>
<evidence type="ECO:0000256" key="5">
    <source>
        <dbReference type="ARBA" id="ARBA00022777"/>
    </source>
</evidence>
<evidence type="ECO:0000256" key="6">
    <source>
        <dbReference type="ARBA" id="ARBA00022840"/>
    </source>
</evidence>
<dbReference type="Pfam" id="PF02518">
    <property type="entry name" value="HATPase_c"/>
    <property type="match status" value="1"/>
</dbReference>
<dbReference type="InterPro" id="IPR011006">
    <property type="entry name" value="CheY-like_superfamily"/>
</dbReference>
<evidence type="ECO:0000256" key="8">
    <source>
        <dbReference type="PROSITE-ProRule" id="PRU00169"/>
    </source>
</evidence>
<evidence type="ECO:0000256" key="2">
    <source>
        <dbReference type="ARBA" id="ARBA00012438"/>
    </source>
</evidence>
<dbReference type="InterPro" id="IPR003594">
    <property type="entry name" value="HATPase_dom"/>
</dbReference>
<dbReference type="GO" id="GO:0005524">
    <property type="term" value="F:ATP binding"/>
    <property type="evidence" value="ECO:0007669"/>
    <property type="project" value="UniProtKB-KW"/>
</dbReference>
<comment type="catalytic activity">
    <reaction evidence="1">
        <text>ATP + protein L-histidine = ADP + protein N-phospho-L-histidine.</text>
        <dbReference type="EC" id="2.7.13.3"/>
    </reaction>
</comment>
<keyword evidence="7" id="KW-0902">Two-component regulatory system</keyword>
<dbReference type="Gene3D" id="3.30.565.10">
    <property type="entry name" value="Histidine kinase-like ATPase, C-terminal domain"/>
    <property type="match status" value="1"/>
</dbReference>
<evidence type="ECO:0000256" key="1">
    <source>
        <dbReference type="ARBA" id="ARBA00000085"/>
    </source>
</evidence>
<evidence type="ECO:0000259" key="11">
    <source>
        <dbReference type="PROSITE" id="PS50110"/>
    </source>
</evidence>
<keyword evidence="5" id="KW-0418">Kinase</keyword>
<dbReference type="Gene3D" id="1.10.287.130">
    <property type="match status" value="1"/>
</dbReference>
<name>A0A517NYG7_9BACT</name>
<keyword evidence="8" id="KW-0597">Phosphoprotein</keyword>
<keyword evidence="4" id="KW-0547">Nucleotide-binding</keyword>
<sequence length="380" mass="42076">MRVLLVEDESFDEEAVRRLMPNDTTIHCVRTLRDAVKIVTQQSFNLILLDLGLPDSSGLDSFTTLRDSAPLVPIVVLTGLDDEHLAVLAIREGAQDFLVKGYLDSRALRSLGFAVERDKLTSDLLQEQAKATELEGDLRKREQELAHISRVALMGEVTAEIAHEISQPLQAIANLMSTIEMIAQKDQSTPASIPPELSKQIHLAIQLAQRILSRTRGFVRKSDAQRVSTDLVEIVKDTLLFVDFERKKHRIELSLNASDTPLNVLVDGVQIQQVIVNLLRNATDAINEAAKESGPIQTRQIGVRCFRRDQQVVVEVEDSGSGIQLDAEDPFAPFVTTKPDGLGMGLPICMRIMRSHDGQIKAKSTESGTIIEITLPEHSQ</sequence>
<feature type="modified residue" description="4-aspartylphosphate" evidence="8">
    <location>
        <position position="50"/>
    </location>
</feature>
<evidence type="ECO:0000256" key="4">
    <source>
        <dbReference type="ARBA" id="ARBA00022741"/>
    </source>
</evidence>
<dbReference type="RefSeq" id="WP_145419886.1">
    <property type="nucleotide sequence ID" value="NZ_CP036526.1"/>
</dbReference>
<dbReference type="OrthoDB" id="7568856at2"/>
<dbReference type="InterPro" id="IPR001789">
    <property type="entry name" value="Sig_transdc_resp-reg_receiver"/>
</dbReference>
<evidence type="ECO:0000313" key="12">
    <source>
        <dbReference type="EMBL" id="QDT12168.1"/>
    </source>
</evidence>
<dbReference type="Proteomes" id="UP000319817">
    <property type="component" value="Chromosome"/>
</dbReference>
<dbReference type="PROSITE" id="PS50110">
    <property type="entry name" value="RESPONSE_REGULATORY"/>
    <property type="match status" value="1"/>
</dbReference>
<dbReference type="PANTHER" id="PTHR43065">
    <property type="entry name" value="SENSOR HISTIDINE KINASE"/>
    <property type="match status" value="1"/>
</dbReference>